<feature type="non-terminal residue" evidence="1">
    <location>
        <position position="1"/>
    </location>
</feature>
<dbReference type="SUPFAM" id="SSF75011">
    <property type="entry name" value="3-carboxy-cis,cis-mucoante lactonizing enzyme"/>
    <property type="match status" value="1"/>
</dbReference>
<dbReference type="AlphaFoldDB" id="A0A9D4F1R3"/>
<sequence length="87" mass="9476">YLRDPYIAAVHTSGFVLLTSEGSNAVHVVTESLEHSKILLRGHLCGPRAICFNDTQDKFAVVDSTPGKELRIYNLQTVATSLECGTV</sequence>
<reference evidence="1" key="2">
    <citation type="submission" date="2020-11" db="EMBL/GenBank/DDBJ databases">
        <authorList>
            <person name="McCartney M.A."/>
            <person name="Auch B."/>
            <person name="Kono T."/>
            <person name="Mallez S."/>
            <person name="Becker A."/>
            <person name="Gohl D.M."/>
            <person name="Silverstein K.A.T."/>
            <person name="Koren S."/>
            <person name="Bechman K.B."/>
            <person name="Herman A."/>
            <person name="Abrahante J.E."/>
            <person name="Garbe J."/>
        </authorList>
    </citation>
    <scope>NUCLEOTIDE SEQUENCE</scope>
    <source>
        <strain evidence="1">Duluth1</strain>
        <tissue evidence="1">Whole animal</tissue>
    </source>
</reference>
<proteinExistence type="predicted"/>
<organism evidence="1 2">
    <name type="scientific">Dreissena polymorpha</name>
    <name type="common">Zebra mussel</name>
    <name type="synonym">Mytilus polymorpha</name>
    <dbReference type="NCBI Taxonomy" id="45954"/>
    <lineage>
        <taxon>Eukaryota</taxon>
        <taxon>Metazoa</taxon>
        <taxon>Spiralia</taxon>
        <taxon>Lophotrochozoa</taxon>
        <taxon>Mollusca</taxon>
        <taxon>Bivalvia</taxon>
        <taxon>Autobranchia</taxon>
        <taxon>Heteroconchia</taxon>
        <taxon>Euheterodonta</taxon>
        <taxon>Imparidentia</taxon>
        <taxon>Neoheterodontei</taxon>
        <taxon>Myida</taxon>
        <taxon>Dreissenoidea</taxon>
        <taxon>Dreissenidae</taxon>
        <taxon>Dreissena</taxon>
    </lineage>
</organism>
<reference evidence="1" key="1">
    <citation type="journal article" date="2019" name="bioRxiv">
        <title>The Genome of the Zebra Mussel, Dreissena polymorpha: A Resource for Invasive Species Research.</title>
        <authorList>
            <person name="McCartney M.A."/>
            <person name="Auch B."/>
            <person name="Kono T."/>
            <person name="Mallez S."/>
            <person name="Zhang Y."/>
            <person name="Obille A."/>
            <person name="Becker A."/>
            <person name="Abrahante J.E."/>
            <person name="Garbe J."/>
            <person name="Badalamenti J.P."/>
            <person name="Herman A."/>
            <person name="Mangelson H."/>
            <person name="Liachko I."/>
            <person name="Sullivan S."/>
            <person name="Sone E.D."/>
            <person name="Koren S."/>
            <person name="Silverstein K.A.T."/>
            <person name="Beckman K.B."/>
            <person name="Gohl D.M."/>
        </authorList>
    </citation>
    <scope>NUCLEOTIDE SEQUENCE</scope>
    <source>
        <strain evidence="1">Duluth1</strain>
        <tissue evidence="1">Whole animal</tissue>
    </source>
</reference>
<gene>
    <name evidence="1" type="ORF">DPMN_168972</name>
</gene>
<keyword evidence="2" id="KW-1185">Reference proteome</keyword>
<evidence type="ECO:0000313" key="2">
    <source>
        <dbReference type="Proteomes" id="UP000828390"/>
    </source>
</evidence>
<protein>
    <submittedName>
        <fullName evidence="1">Uncharacterized protein</fullName>
    </submittedName>
</protein>
<comment type="caution">
    <text evidence="1">The sequence shown here is derived from an EMBL/GenBank/DDBJ whole genome shotgun (WGS) entry which is preliminary data.</text>
</comment>
<evidence type="ECO:0000313" key="1">
    <source>
        <dbReference type="EMBL" id="KAH3790765.1"/>
    </source>
</evidence>
<dbReference type="EMBL" id="JAIWYP010000008">
    <property type="protein sequence ID" value="KAH3790765.1"/>
    <property type="molecule type" value="Genomic_DNA"/>
</dbReference>
<accession>A0A9D4F1R3</accession>
<name>A0A9D4F1R3_DREPO</name>
<dbReference type="Proteomes" id="UP000828390">
    <property type="component" value="Unassembled WGS sequence"/>
</dbReference>